<reference evidence="3 4" key="1">
    <citation type="journal article" date="2013" name="Science">
        <title>Pandoraviruses: amoeba viruses with genomes up to 2.5 Mb reaching that of parasitic eukaryotes.</title>
        <authorList>
            <person name="Philippe N."/>
            <person name="Legendre M."/>
            <person name="Doutre G."/>
            <person name="Coute Y."/>
            <person name="Poirot O."/>
            <person name="Lescot M."/>
            <person name="Arslan D."/>
            <person name="Seltzer V."/>
            <person name="Bertaux L."/>
            <person name="Bruley C."/>
            <person name="Garin J."/>
            <person name="Claverie J.M."/>
            <person name="Abergel C."/>
        </authorList>
    </citation>
    <scope>NUCLEOTIDE SEQUENCE [LARGE SCALE GENOMIC DNA]</scope>
</reference>
<name>A0A291ATT5_9VIRU</name>
<dbReference type="Proteomes" id="UP000204584">
    <property type="component" value="Segment"/>
</dbReference>
<protein>
    <submittedName>
        <fullName evidence="3">F-box domain containing protein</fullName>
    </submittedName>
</protein>
<feature type="region of interest" description="Disordered" evidence="1">
    <location>
        <begin position="1"/>
        <end position="51"/>
    </location>
</feature>
<dbReference type="Pfam" id="PF12937">
    <property type="entry name" value="F-box-like"/>
    <property type="match status" value="1"/>
</dbReference>
<evidence type="ECO:0000256" key="1">
    <source>
        <dbReference type="SAM" id="MobiDB-lite"/>
    </source>
</evidence>
<organism evidence="3 4">
    <name type="scientific">Pandoravirus salinus</name>
    <dbReference type="NCBI Taxonomy" id="1349410"/>
    <lineage>
        <taxon>Viruses</taxon>
        <taxon>Pandoravirus</taxon>
    </lineage>
</organism>
<dbReference type="RefSeq" id="YP_009430038.1">
    <property type="nucleotide sequence ID" value="NC_022098.1"/>
</dbReference>
<feature type="compositionally biased region" description="Basic and acidic residues" evidence="1">
    <location>
        <begin position="40"/>
        <end position="51"/>
    </location>
</feature>
<dbReference type="Gene3D" id="1.20.1280.50">
    <property type="match status" value="1"/>
</dbReference>
<dbReference type="InterPro" id="IPR036047">
    <property type="entry name" value="F-box-like_dom_sf"/>
</dbReference>
<sequence length="177" mass="20199">MAISTKKAATRSRRRQTGQATRKKKRLKKTALTRHRKKKEKEGKKQKMCLDDTRGDEGSLFGRLPDEMAAHILAALSCLDRVRCALPVCRRWRALVSDPTITEASSCFVVSDGSAQDDRRSQVCLRAARRGHVECMLFAHARGRLRPRQPSLLRSRRVGRGRLRARPGRSWWPILSQ</sequence>
<dbReference type="SMART" id="SM00256">
    <property type="entry name" value="FBOX"/>
    <property type="match status" value="1"/>
</dbReference>
<dbReference type="GeneID" id="34568259"/>
<feature type="domain" description="F-box" evidence="2">
    <location>
        <begin position="64"/>
        <end position="105"/>
    </location>
</feature>
<evidence type="ECO:0000313" key="4">
    <source>
        <dbReference type="Proteomes" id="UP000204584"/>
    </source>
</evidence>
<keyword evidence="4" id="KW-1185">Reference proteome</keyword>
<dbReference type="InterPro" id="IPR001810">
    <property type="entry name" value="F-box_dom"/>
</dbReference>
<dbReference type="KEGG" id="vg:34568259"/>
<accession>A0A291ATT5</accession>
<proteinExistence type="predicted"/>
<gene>
    <name evidence="3" type="ORF">psal_cds_588</name>
</gene>
<evidence type="ECO:0000313" key="3">
    <source>
        <dbReference type="EMBL" id="ATE82199.1"/>
    </source>
</evidence>
<evidence type="ECO:0000259" key="2">
    <source>
        <dbReference type="SMART" id="SM00256"/>
    </source>
</evidence>
<dbReference type="SUPFAM" id="SSF81383">
    <property type="entry name" value="F-box domain"/>
    <property type="match status" value="1"/>
</dbReference>
<feature type="compositionally biased region" description="Basic residues" evidence="1">
    <location>
        <begin position="8"/>
        <end position="39"/>
    </location>
</feature>
<dbReference type="EMBL" id="KC977571">
    <property type="protein sequence ID" value="ATE82199.1"/>
    <property type="molecule type" value="Genomic_DNA"/>
</dbReference>